<gene>
    <name evidence="1" type="ORF">ACFQ21_15825</name>
</gene>
<dbReference type="Proteomes" id="UP001597112">
    <property type="component" value="Unassembled WGS sequence"/>
</dbReference>
<dbReference type="RefSeq" id="WP_377580250.1">
    <property type="nucleotide sequence ID" value="NZ_JBHTKA010000007.1"/>
</dbReference>
<evidence type="ECO:0000313" key="1">
    <source>
        <dbReference type="EMBL" id="MFD1000795.1"/>
    </source>
</evidence>
<dbReference type="SUPFAM" id="SSF50998">
    <property type="entry name" value="Quinoprotein alcohol dehydrogenase-like"/>
    <property type="match status" value="1"/>
</dbReference>
<accession>A0ABW3K3I7</accession>
<keyword evidence="2" id="KW-1185">Reference proteome</keyword>
<name>A0ABW3K3I7_9BACT</name>
<dbReference type="InterPro" id="IPR011047">
    <property type="entry name" value="Quinoprotein_ADH-like_sf"/>
</dbReference>
<reference evidence="2" key="1">
    <citation type="journal article" date="2019" name="Int. J. Syst. Evol. Microbiol.">
        <title>The Global Catalogue of Microorganisms (GCM) 10K type strain sequencing project: providing services to taxonomists for standard genome sequencing and annotation.</title>
        <authorList>
            <consortium name="The Broad Institute Genomics Platform"/>
            <consortium name="The Broad Institute Genome Sequencing Center for Infectious Disease"/>
            <person name="Wu L."/>
            <person name="Ma J."/>
        </authorList>
    </citation>
    <scope>NUCLEOTIDE SEQUENCE [LARGE SCALE GENOMIC DNA]</scope>
    <source>
        <strain evidence="2">CCUG 58938</strain>
    </source>
</reference>
<sequence>MRTRICLSGLLMCLCWGCNNIEDAKPEDRSTFIRFYEKAHNVYGITAEEVDGGYAILGNESLANGSQNILFIRTDEHGDRLADDVVLPGGQAKALKVATDGYYIIGDSIKSNLESSDVSVYDLVVYSARLFKLNLTGTLVNKVVIADRKNTTNITDIHGGSVTLSDQNEIIVLGSFKAAGLSTTEKPYLISLDAATLDTLWYKTYDVLDRDYVNSKSVHIAPSGKVIWATALLKENQNFSRSYLGIPYIQQNSTFENFSQFGEATDQQLYANDIQPSEAVAFGYGVIGTYASPTGANSNMFFIRVNQQGNIIEGSERYFDGEQNRAVDAGVSSSEDTGDALTSTRDGGFILAGSVLTTPNLGKGGKDILLVKIDSQGNILWTKVIGGAGNETVNSIRETADGGLLLCGSNDVSGLSSIFILKTDANGELNN</sequence>
<comment type="caution">
    <text evidence="1">The sequence shown here is derived from an EMBL/GenBank/DDBJ whole genome shotgun (WGS) entry which is preliminary data.</text>
</comment>
<dbReference type="PANTHER" id="PTHR42754">
    <property type="entry name" value="ENDOGLUCANASE"/>
    <property type="match status" value="1"/>
</dbReference>
<organism evidence="1 2">
    <name type="scientific">Ohtaekwangia kribbensis</name>
    <dbReference type="NCBI Taxonomy" id="688913"/>
    <lineage>
        <taxon>Bacteria</taxon>
        <taxon>Pseudomonadati</taxon>
        <taxon>Bacteroidota</taxon>
        <taxon>Cytophagia</taxon>
        <taxon>Cytophagales</taxon>
        <taxon>Fulvivirgaceae</taxon>
        <taxon>Ohtaekwangia</taxon>
    </lineage>
</organism>
<evidence type="ECO:0000313" key="2">
    <source>
        <dbReference type="Proteomes" id="UP001597112"/>
    </source>
</evidence>
<dbReference type="PANTHER" id="PTHR42754:SF1">
    <property type="entry name" value="LIPOPROTEIN"/>
    <property type="match status" value="1"/>
</dbReference>
<proteinExistence type="predicted"/>
<protein>
    <submittedName>
        <fullName evidence="1">Uncharacterized protein</fullName>
    </submittedName>
</protein>
<dbReference type="EMBL" id="JBHTKA010000007">
    <property type="protein sequence ID" value="MFD1000795.1"/>
    <property type="molecule type" value="Genomic_DNA"/>
</dbReference>